<dbReference type="GO" id="GO:0005794">
    <property type="term" value="C:Golgi apparatus"/>
    <property type="evidence" value="ECO:0007669"/>
    <property type="project" value="TreeGrafter"/>
</dbReference>
<dbReference type="GO" id="GO:0006612">
    <property type="term" value="P:protein targeting to membrane"/>
    <property type="evidence" value="ECO:0007669"/>
    <property type="project" value="TreeGrafter"/>
</dbReference>
<evidence type="ECO:0000256" key="6">
    <source>
        <dbReference type="ARBA" id="ARBA00023315"/>
    </source>
</evidence>
<dbReference type="EMBL" id="JASPKY010000422">
    <property type="protein sequence ID" value="KAK9701102.1"/>
    <property type="molecule type" value="Genomic_DNA"/>
</dbReference>
<comment type="domain">
    <text evidence="7">The DHHC domain is required for palmitoyltransferase activity.</text>
</comment>
<dbReference type="Pfam" id="PF01529">
    <property type="entry name" value="DHHC"/>
    <property type="match status" value="1"/>
</dbReference>
<evidence type="ECO:0000256" key="5">
    <source>
        <dbReference type="ARBA" id="ARBA00023136"/>
    </source>
</evidence>
<dbReference type="InterPro" id="IPR001594">
    <property type="entry name" value="Palmitoyltrfase_DHHC"/>
</dbReference>
<gene>
    <name evidence="10" type="ORF">QE152_g30831</name>
</gene>
<accession>A0AAW1JDJ6</accession>
<evidence type="ECO:0000256" key="8">
    <source>
        <dbReference type="SAM" id="MobiDB-lite"/>
    </source>
</evidence>
<dbReference type="EC" id="2.3.1.225" evidence="7"/>
<keyword evidence="2 7" id="KW-0808">Transferase</keyword>
<keyword evidence="4 7" id="KW-1133">Transmembrane helix</keyword>
<feature type="region of interest" description="Disordered" evidence="8">
    <location>
        <begin position="254"/>
        <end position="281"/>
    </location>
</feature>
<evidence type="ECO:0000256" key="1">
    <source>
        <dbReference type="ARBA" id="ARBA00004141"/>
    </source>
</evidence>
<feature type="transmembrane region" description="Helical" evidence="7">
    <location>
        <begin position="55"/>
        <end position="76"/>
    </location>
</feature>
<keyword evidence="3 7" id="KW-0812">Transmembrane</keyword>
<protein>
    <recommendedName>
        <fullName evidence="7">Palmitoyltransferase</fullName>
        <ecNumber evidence="7">2.3.1.225</ecNumber>
    </recommendedName>
</protein>
<dbReference type="GO" id="GO:0016020">
    <property type="term" value="C:membrane"/>
    <property type="evidence" value="ECO:0007669"/>
    <property type="project" value="UniProtKB-SubCell"/>
</dbReference>
<feature type="domain" description="Palmitoyltransferase DHHC" evidence="9">
    <location>
        <begin position="107"/>
        <end position="252"/>
    </location>
</feature>
<dbReference type="GO" id="GO:0005783">
    <property type="term" value="C:endoplasmic reticulum"/>
    <property type="evidence" value="ECO:0007669"/>
    <property type="project" value="TreeGrafter"/>
</dbReference>
<evidence type="ECO:0000259" key="9">
    <source>
        <dbReference type="Pfam" id="PF01529"/>
    </source>
</evidence>
<reference evidence="10 11" key="1">
    <citation type="journal article" date="2024" name="BMC Genomics">
        <title>De novo assembly and annotation of Popillia japonica's genome with initial clues to its potential as an invasive pest.</title>
        <authorList>
            <person name="Cucini C."/>
            <person name="Boschi S."/>
            <person name="Funari R."/>
            <person name="Cardaioli E."/>
            <person name="Iannotti N."/>
            <person name="Marturano G."/>
            <person name="Paoli F."/>
            <person name="Bruttini M."/>
            <person name="Carapelli A."/>
            <person name="Frati F."/>
            <person name="Nardi F."/>
        </authorList>
    </citation>
    <scope>NUCLEOTIDE SEQUENCE [LARGE SCALE GENOMIC DNA]</scope>
    <source>
        <strain evidence="10">DMR45628</strain>
    </source>
</reference>
<feature type="transmembrane region" description="Helical" evidence="7">
    <location>
        <begin position="210"/>
        <end position="243"/>
    </location>
</feature>
<dbReference type="PROSITE" id="PS50216">
    <property type="entry name" value="DHHC"/>
    <property type="match status" value="1"/>
</dbReference>
<dbReference type="GO" id="GO:0019706">
    <property type="term" value="F:protein-cysteine S-palmitoyltransferase activity"/>
    <property type="evidence" value="ECO:0007669"/>
    <property type="project" value="UniProtKB-EC"/>
</dbReference>
<keyword evidence="5 7" id="KW-0472">Membrane</keyword>
<sequence>MLSVADGRRELRREHGFQLPLHPLQVSGWLALAALSVGSYLVLIPALPRHWQPAALATLSTLLLLHLATHLGAALVDPAEPQLRRTVPGPVPELDRSKHAHVIEEGRCHLCGIRTSGPRTKHCSVCNKCVERFDHHCKWLNHCIGGRNYPPFLMCVSTAVAAAAFVAILAIAEVVFHHSDPSTWLSRSVDNSTSSTAPVQSSLPSSDAAFLAIVAALGLLAAVTAGLLLHLCFFHIYISFLGLTTYEYIRQQRQTSPNVPRNNVAEQPSETQQTHQGSDVEEKLGIREQCIRTLHHHRPINLVCEERTTIFTCRVVDDGVECNEPTPTPPSTPQDCHSCVANNNQVAPEKQRGFQGINKSHKTKRKWNCCVNAPDSPDSPVEPKCLMSLCKHKVNRNSKNKMMPAIEGRPHRTTHGHWSSAKLRVLFRVLGNFGSSRNRQHQEKKALPPKNNQVMPLTSPNYHENGNASAIQTISNIVPVSAEINTRNQPILPALPPPQRRRMISDRELTSALTILQQQQNQQQQQQQLRCLTRRPPPQYRRRRRSNVHRTKTPALSPIRESGLSNPASPSHQNCTATAAASCTRPF</sequence>
<keyword evidence="11" id="KW-1185">Reference proteome</keyword>
<evidence type="ECO:0000313" key="11">
    <source>
        <dbReference type="Proteomes" id="UP001458880"/>
    </source>
</evidence>
<comment type="similarity">
    <text evidence="7">Belongs to the DHHC palmitoyltransferase family.</text>
</comment>
<feature type="region of interest" description="Disordered" evidence="8">
    <location>
        <begin position="518"/>
        <end position="587"/>
    </location>
</feature>
<evidence type="ECO:0000256" key="4">
    <source>
        <dbReference type="ARBA" id="ARBA00022989"/>
    </source>
</evidence>
<comment type="caution">
    <text evidence="10">The sequence shown here is derived from an EMBL/GenBank/DDBJ whole genome shotgun (WGS) entry which is preliminary data.</text>
</comment>
<feature type="compositionally biased region" description="Polar residues" evidence="8">
    <location>
        <begin position="254"/>
        <end position="277"/>
    </location>
</feature>
<feature type="compositionally biased region" description="Basic residues" evidence="8">
    <location>
        <begin position="540"/>
        <end position="552"/>
    </location>
</feature>
<keyword evidence="6 7" id="KW-0012">Acyltransferase</keyword>
<feature type="transmembrane region" description="Helical" evidence="7">
    <location>
        <begin position="21"/>
        <end position="43"/>
    </location>
</feature>
<dbReference type="PANTHER" id="PTHR22883">
    <property type="entry name" value="ZINC FINGER DHHC DOMAIN CONTAINING PROTEIN"/>
    <property type="match status" value="1"/>
</dbReference>
<feature type="transmembrane region" description="Helical" evidence="7">
    <location>
        <begin position="152"/>
        <end position="176"/>
    </location>
</feature>
<dbReference type="Proteomes" id="UP001458880">
    <property type="component" value="Unassembled WGS sequence"/>
</dbReference>
<feature type="compositionally biased region" description="Low complexity" evidence="8">
    <location>
        <begin position="518"/>
        <end position="528"/>
    </location>
</feature>
<comment type="catalytic activity">
    <reaction evidence="7">
        <text>L-cysteinyl-[protein] + hexadecanoyl-CoA = S-hexadecanoyl-L-cysteinyl-[protein] + CoA</text>
        <dbReference type="Rhea" id="RHEA:36683"/>
        <dbReference type="Rhea" id="RHEA-COMP:10131"/>
        <dbReference type="Rhea" id="RHEA-COMP:11032"/>
        <dbReference type="ChEBI" id="CHEBI:29950"/>
        <dbReference type="ChEBI" id="CHEBI:57287"/>
        <dbReference type="ChEBI" id="CHEBI:57379"/>
        <dbReference type="ChEBI" id="CHEBI:74151"/>
        <dbReference type="EC" id="2.3.1.225"/>
    </reaction>
</comment>
<proteinExistence type="inferred from homology"/>
<dbReference type="InterPro" id="IPR039859">
    <property type="entry name" value="PFA4/ZDH16/20/ERF2-like"/>
</dbReference>
<feature type="compositionally biased region" description="Polar residues" evidence="8">
    <location>
        <begin position="563"/>
        <end position="581"/>
    </location>
</feature>
<dbReference type="AlphaFoldDB" id="A0AAW1JDJ6"/>
<evidence type="ECO:0000256" key="7">
    <source>
        <dbReference type="RuleBase" id="RU079119"/>
    </source>
</evidence>
<organism evidence="10 11">
    <name type="scientific">Popillia japonica</name>
    <name type="common">Japanese beetle</name>
    <dbReference type="NCBI Taxonomy" id="7064"/>
    <lineage>
        <taxon>Eukaryota</taxon>
        <taxon>Metazoa</taxon>
        <taxon>Ecdysozoa</taxon>
        <taxon>Arthropoda</taxon>
        <taxon>Hexapoda</taxon>
        <taxon>Insecta</taxon>
        <taxon>Pterygota</taxon>
        <taxon>Neoptera</taxon>
        <taxon>Endopterygota</taxon>
        <taxon>Coleoptera</taxon>
        <taxon>Polyphaga</taxon>
        <taxon>Scarabaeiformia</taxon>
        <taxon>Scarabaeidae</taxon>
        <taxon>Rutelinae</taxon>
        <taxon>Popillia</taxon>
    </lineage>
</organism>
<evidence type="ECO:0000256" key="3">
    <source>
        <dbReference type="ARBA" id="ARBA00022692"/>
    </source>
</evidence>
<evidence type="ECO:0000256" key="2">
    <source>
        <dbReference type="ARBA" id="ARBA00022679"/>
    </source>
</evidence>
<evidence type="ECO:0000313" key="10">
    <source>
        <dbReference type="EMBL" id="KAK9701102.1"/>
    </source>
</evidence>
<comment type="subcellular location">
    <subcellularLocation>
        <location evidence="1">Membrane</location>
        <topology evidence="1">Multi-pass membrane protein</topology>
    </subcellularLocation>
</comment>
<name>A0AAW1JDJ6_POPJA</name>